<gene>
    <name evidence="8" type="ORF">Syun_005344</name>
</gene>
<dbReference type="InterPro" id="IPR003316">
    <property type="entry name" value="E2F_WHTH_DNA-bd_dom"/>
</dbReference>
<protein>
    <recommendedName>
        <fullName evidence="7">E2F/DP family winged-helix DNA-binding domain-containing protein</fullName>
    </recommendedName>
</protein>
<evidence type="ECO:0000313" key="9">
    <source>
        <dbReference type="Proteomes" id="UP001420932"/>
    </source>
</evidence>
<comment type="similarity">
    <text evidence="1 6">Belongs to the E2F/DP family.</text>
</comment>
<dbReference type="EMBL" id="JBBNAF010000002">
    <property type="protein sequence ID" value="KAK9164442.1"/>
    <property type="molecule type" value="Genomic_DNA"/>
</dbReference>
<sequence length="354" mass="40874">MTQASTCRYDSSLGLLTRKFINLITKTEDGALDLNKTADVLEVQKRRIYDITNVLEGIGLIEKTSKNHIRWKGVDISRPMELDGQFTKLKVETERLYDEECILDDEIREKQTRLRILEEDETAQKFLFVTEEDIMSLPCFQNKTIVAIQAPKASCIEVPDPDQDIDYLQRQFRLIVRSTTGPINLYLLRKYQGNVRHNISDDSPKESDHCETDAALRPDVQDSRLQSKAEDYNFVTGIQKIVASHSSIDDDYWFNTDTELKSSITDLWCKQPCSKLKILKTHYDNSDQSVLQITPELHWNTNKGCTQVGGLIQENCLGENVRCLHIVPCHHRKQKNCKLATFPLRLTVLFLFFR</sequence>
<keyword evidence="9" id="KW-1185">Reference proteome</keyword>
<dbReference type="Proteomes" id="UP001420932">
    <property type="component" value="Unassembled WGS sequence"/>
</dbReference>
<keyword evidence="6" id="KW-0539">Nucleus</keyword>
<dbReference type="GO" id="GO:0046983">
    <property type="term" value="F:protein dimerization activity"/>
    <property type="evidence" value="ECO:0007669"/>
    <property type="project" value="InterPro"/>
</dbReference>
<dbReference type="SMART" id="SM01372">
    <property type="entry name" value="E2F_TDP"/>
    <property type="match status" value="1"/>
</dbReference>
<dbReference type="Pfam" id="PF02319">
    <property type="entry name" value="WHD_E2F_TDP"/>
    <property type="match status" value="1"/>
</dbReference>
<comment type="caution">
    <text evidence="8">The sequence shown here is derived from an EMBL/GenBank/DDBJ whole genome shotgun (WGS) entry which is preliminary data.</text>
</comment>
<evidence type="ECO:0000313" key="8">
    <source>
        <dbReference type="EMBL" id="KAK9164442.1"/>
    </source>
</evidence>
<evidence type="ECO:0000256" key="4">
    <source>
        <dbReference type="ARBA" id="ARBA00023163"/>
    </source>
</evidence>
<keyword evidence="4 6" id="KW-0804">Transcription</keyword>
<dbReference type="InterPro" id="IPR032198">
    <property type="entry name" value="E2F_CC-MB"/>
</dbReference>
<evidence type="ECO:0000256" key="3">
    <source>
        <dbReference type="ARBA" id="ARBA00023125"/>
    </source>
</evidence>
<dbReference type="GO" id="GO:0090575">
    <property type="term" value="C:RNA polymerase II transcription regulator complex"/>
    <property type="evidence" value="ECO:0007669"/>
    <property type="project" value="TreeGrafter"/>
</dbReference>
<dbReference type="SUPFAM" id="SSF46785">
    <property type="entry name" value="Winged helix' DNA-binding domain"/>
    <property type="match status" value="1"/>
</dbReference>
<feature type="domain" description="E2F/DP family winged-helix DNA-binding" evidence="7">
    <location>
        <begin position="8"/>
        <end position="73"/>
    </location>
</feature>
<dbReference type="InterPro" id="IPR015633">
    <property type="entry name" value="E2F"/>
</dbReference>
<dbReference type="InterPro" id="IPR036390">
    <property type="entry name" value="WH_DNA-bd_sf"/>
</dbReference>
<dbReference type="InterPro" id="IPR037241">
    <property type="entry name" value="E2F-DP_heterodim"/>
</dbReference>
<dbReference type="Pfam" id="PF16421">
    <property type="entry name" value="E2F_CC-MB"/>
    <property type="match status" value="1"/>
</dbReference>
<organism evidence="8 9">
    <name type="scientific">Stephania yunnanensis</name>
    <dbReference type="NCBI Taxonomy" id="152371"/>
    <lineage>
        <taxon>Eukaryota</taxon>
        <taxon>Viridiplantae</taxon>
        <taxon>Streptophyta</taxon>
        <taxon>Embryophyta</taxon>
        <taxon>Tracheophyta</taxon>
        <taxon>Spermatophyta</taxon>
        <taxon>Magnoliopsida</taxon>
        <taxon>Ranunculales</taxon>
        <taxon>Menispermaceae</taxon>
        <taxon>Menispermoideae</taxon>
        <taxon>Cissampelideae</taxon>
        <taxon>Stephania</taxon>
    </lineage>
</organism>
<evidence type="ECO:0000256" key="1">
    <source>
        <dbReference type="ARBA" id="ARBA00010940"/>
    </source>
</evidence>
<evidence type="ECO:0000259" key="7">
    <source>
        <dbReference type="SMART" id="SM01372"/>
    </source>
</evidence>
<dbReference type="InterPro" id="IPR036388">
    <property type="entry name" value="WH-like_DNA-bd_sf"/>
</dbReference>
<evidence type="ECO:0000256" key="5">
    <source>
        <dbReference type="ARBA" id="ARBA00023306"/>
    </source>
</evidence>
<keyword evidence="5" id="KW-0131">Cell cycle</keyword>
<accession>A0AAP0L4J1</accession>
<keyword evidence="3 6" id="KW-0238">DNA-binding</keyword>
<dbReference type="PANTHER" id="PTHR12081:SF51">
    <property type="entry name" value="TRANSCRIPTION FACTOR E2FC"/>
    <property type="match status" value="1"/>
</dbReference>
<dbReference type="FunFam" id="1.10.10.10:FF:000008">
    <property type="entry name" value="E2F transcription factor 1"/>
    <property type="match status" value="1"/>
</dbReference>
<dbReference type="AlphaFoldDB" id="A0AAP0L4J1"/>
<dbReference type="GO" id="GO:0000981">
    <property type="term" value="F:DNA-binding transcription factor activity, RNA polymerase II-specific"/>
    <property type="evidence" value="ECO:0007669"/>
    <property type="project" value="TreeGrafter"/>
</dbReference>
<evidence type="ECO:0000256" key="2">
    <source>
        <dbReference type="ARBA" id="ARBA00023015"/>
    </source>
</evidence>
<evidence type="ECO:0000256" key="6">
    <source>
        <dbReference type="RuleBase" id="RU003796"/>
    </source>
</evidence>
<name>A0AAP0L4J1_9MAGN</name>
<dbReference type="CDD" id="cd14660">
    <property type="entry name" value="E2F_DD"/>
    <property type="match status" value="1"/>
</dbReference>
<reference evidence="8 9" key="1">
    <citation type="submission" date="2024-01" db="EMBL/GenBank/DDBJ databases">
        <title>Genome assemblies of Stephania.</title>
        <authorList>
            <person name="Yang L."/>
        </authorList>
    </citation>
    <scope>NUCLEOTIDE SEQUENCE [LARGE SCALE GENOMIC DNA]</scope>
    <source>
        <strain evidence="8">YNDBR</strain>
        <tissue evidence="8">Leaf</tissue>
    </source>
</reference>
<dbReference type="PANTHER" id="PTHR12081">
    <property type="entry name" value="TRANSCRIPTION FACTOR E2F"/>
    <property type="match status" value="1"/>
</dbReference>
<dbReference type="Gene3D" id="6.10.250.540">
    <property type="match status" value="1"/>
</dbReference>
<comment type="subcellular location">
    <subcellularLocation>
        <location evidence="6">Nucleus</location>
    </subcellularLocation>
</comment>
<dbReference type="SUPFAM" id="SSF144074">
    <property type="entry name" value="E2F-DP heterodimerization region"/>
    <property type="match status" value="1"/>
</dbReference>
<dbReference type="GO" id="GO:0000978">
    <property type="term" value="F:RNA polymerase II cis-regulatory region sequence-specific DNA binding"/>
    <property type="evidence" value="ECO:0007669"/>
    <property type="project" value="InterPro"/>
</dbReference>
<proteinExistence type="inferred from homology"/>
<dbReference type="Gene3D" id="1.10.10.10">
    <property type="entry name" value="Winged helix-like DNA-binding domain superfamily/Winged helix DNA-binding domain"/>
    <property type="match status" value="1"/>
</dbReference>
<keyword evidence="2 6" id="KW-0805">Transcription regulation</keyword>